<comment type="caution">
    <text evidence="1">The sequence shown here is derived from an EMBL/GenBank/DDBJ whole genome shotgun (WGS) entry which is preliminary data.</text>
</comment>
<sequence length="51" mass="5444">MRDHAGGIAVDHRCGDLSSSFFMPAQAPIAILVCVRQTSEVSESNQVPCVI</sequence>
<dbReference type="InParanoid" id="A0A2P6NCP8"/>
<name>A0A2P6NCP8_9EUKA</name>
<dbReference type="AlphaFoldDB" id="A0A2P6NCP8"/>
<evidence type="ECO:0000313" key="1">
    <source>
        <dbReference type="EMBL" id="PRP81727.1"/>
    </source>
</evidence>
<gene>
    <name evidence="1" type="ORF">PROFUN_10827</name>
</gene>
<evidence type="ECO:0000313" key="2">
    <source>
        <dbReference type="Proteomes" id="UP000241769"/>
    </source>
</evidence>
<proteinExistence type="predicted"/>
<dbReference type="EMBL" id="MDYQ01000120">
    <property type="protein sequence ID" value="PRP81727.1"/>
    <property type="molecule type" value="Genomic_DNA"/>
</dbReference>
<organism evidence="1 2">
    <name type="scientific">Planoprotostelium fungivorum</name>
    <dbReference type="NCBI Taxonomy" id="1890364"/>
    <lineage>
        <taxon>Eukaryota</taxon>
        <taxon>Amoebozoa</taxon>
        <taxon>Evosea</taxon>
        <taxon>Variosea</taxon>
        <taxon>Cavosteliida</taxon>
        <taxon>Cavosteliaceae</taxon>
        <taxon>Planoprotostelium</taxon>
    </lineage>
</organism>
<keyword evidence="2" id="KW-1185">Reference proteome</keyword>
<reference evidence="1 2" key="1">
    <citation type="journal article" date="2018" name="Genome Biol. Evol.">
        <title>Multiple Roots of Fruiting Body Formation in Amoebozoa.</title>
        <authorList>
            <person name="Hillmann F."/>
            <person name="Forbes G."/>
            <person name="Novohradska S."/>
            <person name="Ferling I."/>
            <person name="Riege K."/>
            <person name="Groth M."/>
            <person name="Westermann M."/>
            <person name="Marz M."/>
            <person name="Spaller T."/>
            <person name="Winckler T."/>
            <person name="Schaap P."/>
            <person name="Glockner G."/>
        </authorList>
    </citation>
    <scope>NUCLEOTIDE SEQUENCE [LARGE SCALE GENOMIC DNA]</scope>
    <source>
        <strain evidence="1 2">Jena</strain>
    </source>
</reference>
<accession>A0A2P6NCP8</accession>
<dbReference type="Proteomes" id="UP000241769">
    <property type="component" value="Unassembled WGS sequence"/>
</dbReference>
<protein>
    <submittedName>
        <fullName evidence="1">Uncharacterized protein</fullName>
    </submittedName>
</protein>